<evidence type="ECO:0000313" key="3">
    <source>
        <dbReference type="EMBL" id="CZT03742.1"/>
    </source>
</evidence>
<dbReference type="InterPro" id="IPR003165">
    <property type="entry name" value="Piwi"/>
</dbReference>
<keyword evidence="4" id="KW-1185">Reference proteome</keyword>
<accession>A0A1E1KZR4</accession>
<evidence type="ECO:0000259" key="2">
    <source>
        <dbReference type="Pfam" id="PF02171"/>
    </source>
</evidence>
<organism evidence="3 4">
    <name type="scientific">Rhynchosporium graminicola</name>
    <dbReference type="NCBI Taxonomy" id="2792576"/>
    <lineage>
        <taxon>Eukaryota</taxon>
        <taxon>Fungi</taxon>
        <taxon>Dikarya</taxon>
        <taxon>Ascomycota</taxon>
        <taxon>Pezizomycotina</taxon>
        <taxon>Leotiomycetes</taxon>
        <taxon>Helotiales</taxon>
        <taxon>Ploettnerulaceae</taxon>
        <taxon>Rhynchosporium</taxon>
    </lineage>
</organism>
<name>A0A1E1KZR4_9HELO</name>
<reference evidence="4" key="1">
    <citation type="submission" date="2016-03" db="EMBL/GenBank/DDBJ databases">
        <authorList>
            <person name="Ploux O."/>
        </authorList>
    </citation>
    <scope>NUCLEOTIDE SEQUENCE [LARGE SCALE GENOMIC DNA]</scope>
    <source>
        <strain evidence="4">UK7</strain>
    </source>
</reference>
<gene>
    <name evidence="3" type="ORF">RCO7_07595</name>
</gene>
<dbReference type="GO" id="GO:0003676">
    <property type="term" value="F:nucleic acid binding"/>
    <property type="evidence" value="ECO:0007669"/>
    <property type="project" value="InterPro"/>
</dbReference>
<dbReference type="InterPro" id="IPR036397">
    <property type="entry name" value="RNaseH_sf"/>
</dbReference>
<proteinExistence type="predicted"/>
<dbReference type="Pfam" id="PF02171">
    <property type="entry name" value="Piwi"/>
    <property type="match status" value="1"/>
</dbReference>
<dbReference type="Gene3D" id="3.30.420.10">
    <property type="entry name" value="Ribonuclease H-like superfamily/Ribonuclease H"/>
    <property type="match status" value="1"/>
</dbReference>
<feature type="region of interest" description="Disordered" evidence="1">
    <location>
        <begin position="92"/>
        <end position="111"/>
    </location>
</feature>
<dbReference type="AlphaFoldDB" id="A0A1E1KZR4"/>
<dbReference type="InParanoid" id="A0A1E1KZR4"/>
<dbReference type="Proteomes" id="UP000178129">
    <property type="component" value="Unassembled WGS sequence"/>
</dbReference>
<evidence type="ECO:0000313" key="4">
    <source>
        <dbReference type="Proteomes" id="UP000178129"/>
    </source>
</evidence>
<dbReference type="InterPro" id="IPR012337">
    <property type="entry name" value="RNaseH-like_sf"/>
</dbReference>
<sequence>MPQIIAGRQNAFNEIKAVSTHTNVIPHTFKYKLGTVVDSDVVTPNHVNFYLQAHASPKGTVRSAHCNVLKDTCGHTGACATKALSLAYDGKYPEKDKKKDGGSPAKLSSPG</sequence>
<comment type="caution">
    <text evidence="3">The sequence shown here is derived from an EMBL/GenBank/DDBJ whole genome shotgun (WGS) entry which is preliminary data.</text>
</comment>
<dbReference type="EMBL" id="FJUW01000029">
    <property type="protein sequence ID" value="CZT03742.1"/>
    <property type="molecule type" value="Genomic_DNA"/>
</dbReference>
<feature type="domain" description="Piwi" evidence="2">
    <location>
        <begin position="29"/>
        <end position="75"/>
    </location>
</feature>
<dbReference type="SUPFAM" id="SSF53098">
    <property type="entry name" value="Ribonuclease H-like"/>
    <property type="match status" value="1"/>
</dbReference>
<feature type="compositionally biased region" description="Basic and acidic residues" evidence="1">
    <location>
        <begin position="92"/>
        <end position="101"/>
    </location>
</feature>
<protein>
    <recommendedName>
        <fullName evidence="2">Piwi domain-containing protein</fullName>
    </recommendedName>
</protein>
<evidence type="ECO:0000256" key="1">
    <source>
        <dbReference type="SAM" id="MobiDB-lite"/>
    </source>
</evidence>